<accession>A0ABS2JR18</accession>
<dbReference type="EMBL" id="JADIKC010000003">
    <property type="protein sequence ID" value="MBM7121469.1"/>
    <property type="molecule type" value="Genomic_DNA"/>
</dbReference>
<sequence length="303" mass="33286">MDAARSTFVTERLPGLALYDTLLDAVNSDQACLIVDLAQDSGLSEQLYQDQTHAGWRAESLYAGTAYTSLAPVGPLLTVFAPDAPQCAALIARMEHEPLAIAAVLRADATWSDLATHARSLNRAFGPDGTPTLCRWFDPRWLRGLLNVLTPAERQRFAGPVAAFAWRGTEGWYRWAASPAPTFVEHQSPWLNLDAARQAMLLQERRMDTAIQFAGDYASHLPEGFDGVHQAYVALKAADEHGYGDLADQERWMRLRVANAGGFWRTPPAVAVLARDDLSRAERLELLEAELSPSSHSAQGSYP</sequence>
<protein>
    <submittedName>
        <fullName evidence="2">DUF4123 domain-containing protein</fullName>
    </submittedName>
</protein>
<comment type="caution">
    <text evidence="2">The sequence shown here is derived from an EMBL/GenBank/DDBJ whole genome shotgun (WGS) entry which is preliminary data.</text>
</comment>
<dbReference type="Pfam" id="PF13503">
    <property type="entry name" value="DUF4123"/>
    <property type="match status" value="1"/>
</dbReference>
<feature type="domain" description="DUF4123" evidence="1">
    <location>
        <begin position="33"/>
        <end position="155"/>
    </location>
</feature>
<proteinExistence type="predicted"/>
<reference evidence="2 3" key="1">
    <citation type="submission" date="2020-10" db="EMBL/GenBank/DDBJ databases">
        <title>Phylogeny of dyella-like bacteria.</title>
        <authorList>
            <person name="Fu J."/>
        </authorList>
    </citation>
    <scope>NUCLEOTIDE SEQUENCE [LARGE SCALE GENOMIC DNA]</scope>
    <source>
        <strain evidence="2 3">THG-B117</strain>
    </source>
</reference>
<gene>
    <name evidence="2" type="ORF">ISP20_09920</name>
</gene>
<dbReference type="InterPro" id="IPR025391">
    <property type="entry name" value="DUF4123"/>
</dbReference>
<evidence type="ECO:0000313" key="2">
    <source>
        <dbReference type="EMBL" id="MBM7121469.1"/>
    </source>
</evidence>
<keyword evidence="3" id="KW-1185">Reference proteome</keyword>
<name>A0ABS2JR18_9GAMM</name>
<dbReference type="Proteomes" id="UP001430065">
    <property type="component" value="Unassembled WGS sequence"/>
</dbReference>
<evidence type="ECO:0000259" key="1">
    <source>
        <dbReference type="Pfam" id="PF13503"/>
    </source>
</evidence>
<dbReference type="RefSeq" id="WP_204635858.1">
    <property type="nucleotide sequence ID" value="NZ_JADIKC010000003.1"/>
</dbReference>
<evidence type="ECO:0000313" key="3">
    <source>
        <dbReference type="Proteomes" id="UP001430065"/>
    </source>
</evidence>
<organism evidence="2 3">
    <name type="scientific">Dyella kyungheensis</name>
    <dbReference type="NCBI Taxonomy" id="1242174"/>
    <lineage>
        <taxon>Bacteria</taxon>
        <taxon>Pseudomonadati</taxon>
        <taxon>Pseudomonadota</taxon>
        <taxon>Gammaproteobacteria</taxon>
        <taxon>Lysobacterales</taxon>
        <taxon>Rhodanobacteraceae</taxon>
        <taxon>Dyella</taxon>
    </lineage>
</organism>